<evidence type="ECO:0000313" key="3">
    <source>
        <dbReference type="Proteomes" id="UP000266441"/>
    </source>
</evidence>
<feature type="transmembrane region" description="Helical" evidence="1">
    <location>
        <begin position="109"/>
        <end position="128"/>
    </location>
</feature>
<accession>A0A399CTF0</accession>
<protein>
    <recommendedName>
        <fullName evidence="4">DUF308 domain-containing protein</fullName>
    </recommendedName>
</protein>
<dbReference type="Proteomes" id="UP000266441">
    <property type="component" value="Unassembled WGS sequence"/>
</dbReference>
<dbReference type="EMBL" id="QWET01000024">
    <property type="protein sequence ID" value="RIH63204.1"/>
    <property type="molecule type" value="Genomic_DNA"/>
</dbReference>
<organism evidence="2 3">
    <name type="scientific">Mariniphaga sediminis</name>
    <dbReference type="NCBI Taxonomy" id="1628158"/>
    <lineage>
        <taxon>Bacteria</taxon>
        <taxon>Pseudomonadati</taxon>
        <taxon>Bacteroidota</taxon>
        <taxon>Bacteroidia</taxon>
        <taxon>Marinilabiliales</taxon>
        <taxon>Prolixibacteraceae</taxon>
        <taxon>Mariniphaga</taxon>
    </lineage>
</organism>
<proteinExistence type="predicted"/>
<evidence type="ECO:0000256" key="1">
    <source>
        <dbReference type="SAM" id="Phobius"/>
    </source>
</evidence>
<keyword evidence="3" id="KW-1185">Reference proteome</keyword>
<gene>
    <name evidence="2" type="ORF">D1164_21005</name>
</gene>
<comment type="caution">
    <text evidence="2">The sequence shown here is derived from an EMBL/GenBank/DDBJ whole genome shotgun (WGS) entry which is preliminary data.</text>
</comment>
<feature type="transmembrane region" description="Helical" evidence="1">
    <location>
        <begin position="24"/>
        <end position="50"/>
    </location>
</feature>
<feature type="transmembrane region" description="Helical" evidence="1">
    <location>
        <begin position="70"/>
        <end position="88"/>
    </location>
</feature>
<keyword evidence="1" id="KW-0472">Membrane</keyword>
<dbReference type="OrthoDB" id="1120881at2"/>
<dbReference type="AlphaFoldDB" id="A0A399CTF0"/>
<name>A0A399CTF0_9BACT</name>
<sequence>MKTTENYLAEIKEIRKMMEESSRFLSLSGLSGILIGIYALAGAFFAYRIIYLSSPVYLSGEHVAQPVTRLLIIAGVVLLSAFVTTIWLTFRRAKKMNKKIWNPGSRLMLLNLSIPLLSGGIFILVFIFREMYSIISPACLIFYGLALVNAAKFTRQEIFYMGILQITLGILAALFPAVGLLFWALGFGVIHIIYGALMYFRYEHRTKTDTL</sequence>
<keyword evidence="1" id="KW-0812">Transmembrane</keyword>
<feature type="transmembrane region" description="Helical" evidence="1">
    <location>
        <begin position="134"/>
        <end position="151"/>
    </location>
</feature>
<evidence type="ECO:0008006" key="4">
    <source>
        <dbReference type="Google" id="ProtNLM"/>
    </source>
</evidence>
<feature type="transmembrane region" description="Helical" evidence="1">
    <location>
        <begin position="158"/>
        <end position="175"/>
    </location>
</feature>
<keyword evidence="1" id="KW-1133">Transmembrane helix</keyword>
<evidence type="ECO:0000313" key="2">
    <source>
        <dbReference type="EMBL" id="RIH63204.1"/>
    </source>
</evidence>
<dbReference type="RefSeq" id="WP_119351871.1">
    <property type="nucleotide sequence ID" value="NZ_JBFHKJ010000359.1"/>
</dbReference>
<reference evidence="2 3" key="1">
    <citation type="journal article" date="2015" name="Int. J. Syst. Evol. Microbiol.">
        <title>Mariniphaga sediminis sp. nov., isolated from coastal sediment.</title>
        <authorList>
            <person name="Wang F.Q."/>
            <person name="Shen Q.Y."/>
            <person name="Chen G.J."/>
            <person name="Du Z.J."/>
        </authorList>
    </citation>
    <scope>NUCLEOTIDE SEQUENCE [LARGE SCALE GENOMIC DNA]</scope>
    <source>
        <strain evidence="2 3">SY21</strain>
    </source>
</reference>
<feature type="transmembrane region" description="Helical" evidence="1">
    <location>
        <begin position="181"/>
        <end position="200"/>
    </location>
</feature>